<dbReference type="Proteomes" id="UP000220639">
    <property type="component" value="Unassembled WGS sequence"/>
</dbReference>
<dbReference type="EMBL" id="JABXRN010000001">
    <property type="protein sequence ID" value="MBA8126660.1"/>
    <property type="molecule type" value="Genomic_DNA"/>
</dbReference>
<reference evidence="7" key="2">
    <citation type="submission" date="2017-08" db="EMBL/GenBank/DDBJ databases">
        <authorList>
            <person name="Brisse S."/>
        </authorList>
    </citation>
    <scope>NUCLEOTIDE SEQUENCE [LARGE SCALE GENOMIC DNA]</scope>
    <source>
        <strain evidence="7">06D021</strain>
    </source>
</reference>
<evidence type="ECO:0000259" key="2">
    <source>
        <dbReference type="Pfam" id="PF18050"/>
    </source>
</evidence>
<dbReference type="AlphaFoldDB" id="A0A285B433"/>
<feature type="signal peptide" evidence="1">
    <location>
        <begin position="1"/>
        <end position="21"/>
    </location>
</feature>
<dbReference type="InterPro" id="IPR041183">
    <property type="entry name" value="Cyclophilin-like"/>
</dbReference>
<feature type="chain" id="PRO_5044572283" evidence="1">
    <location>
        <begin position="22"/>
        <end position="144"/>
    </location>
</feature>
<reference evidence="4 10" key="5">
    <citation type="submission" date="2024-04" db="EMBL/GenBank/DDBJ databases">
        <title>Draft genome assemblies of urinary isolates.</title>
        <authorList>
            <person name="Appleberry H."/>
            <person name="Kula A."/>
            <person name="Wolfe A.J."/>
            <person name="Putonti C."/>
        </authorList>
    </citation>
    <scope>NUCLEOTIDE SEQUENCE [LARGE SCALE GENOMIC DNA]</scope>
    <source>
        <strain evidence="4 10">UMB12529</strain>
    </source>
</reference>
<evidence type="ECO:0000313" key="5">
    <source>
        <dbReference type="EMBL" id="SNU35670.1"/>
    </source>
</evidence>
<dbReference type="EMBL" id="FZTC01000019">
    <property type="protein sequence ID" value="SNU35670.1"/>
    <property type="molecule type" value="Genomic_DNA"/>
</dbReference>
<keyword evidence="10" id="KW-1185">Reference proteome</keyword>
<gene>
    <name evidence="4" type="ORF">AAFL32_12960</name>
    <name evidence="3" type="ORF">HV064_22550</name>
    <name evidence="5" type="ORF">KOSB73_260394</name>
    <name evidence="6" type="ORF">NCTC9149_03442</name>
</gene>
<dbReference type="SUPFAM" id="SSF50891">
    <property type="entry name" value="Cyclophilin-like"/>
    <property type="match status" value="1"/>
</dbReference>
<feature type="domain" description="Cyclophilin-like" evidence="2">
    <location>
        <begin position="34"/>
        <end position="140"/>
    </location>
</feature>
<reference evidence="5" key="1">
    <citation type="submission" date="2017-08" db="EMBL/GenBank/DDBJ databases">
        <authorList>
            <person name="de Groot N.N."/>
        </authorList>
    </citation>
    <scope>NUCLEOTIDE SEQUENCE [LARGE SCALE GENOMIC DNA]</scope>
    <source>
        <strain evidence="5">06D021</strain>
    </source>
</reference>
<evidence type="ECO:0000313" key="9">
    <source>
        <dbReference type="Proteomes" id="UP000557483"/>
    </source>
</evidence>
<evidence type="ECO:0000313" key="6">
    <source>
        <dbReference type="EMBL" id="STW07016.1"/>
    </source>
</evidence>
<reference evidence="3 9" key="4">
    <citation type="submission" date="2020-06" db="EMBL/GenBank/DDBJ databases">
        <title>REHAB project genomes.</title>
        <authorList>
            <person name="Shaw L.P."/>
        </authorList>
    </citation>
    <scope>NUCLEOTIDE SEQUENCE [LARGE SCALE GENOMIC DNA]</scope>
    <source>
        <strain evidence="3 9">RHBSTW-00092</strain>
    </source>
</reference>
<reference evidence="6 8" key="3">
    <citation type="submission" date="2018-06" db="EMBL/GenBank/DDBJ databases">
        <authorList>
            <consortium name="Pathogen Informatics"/>
            <person name="Doyle S."/>
        </authorList>
    </citation>
    <scope>NUCLEOTIDE SEQUENCE [LARGE SCALE GENOMIC DNA]</scope>
    <source>
        <strain evidence="6 8">NCTC9149</strain>
    </source>
</reference>
<proteinExistence type="predicted"/>
<dbReference type="RefSeq" id="WP_024358123.1">
    <property type="nucleotide sequence ID" value="NZ_CABGKG010000001.1"/>
</dbReference>
<dbReference type="Proteomes" id="UP000557483">
    <property type="component" value="Unassembled WGS sequence"/>
</dbReference>
<dbReference type="Proteomes" id="UP001458070">
    <property type="component" value="Unassembled WGS sequence"/>
</dbReference>
<name>A0A285B433_9ENTR</name>
<evidence type="ECO:0000313" key="3">
    <source>
        <dbReference type="EMBL" id="MBA8126660.1"/>
    </source>
</evidence>
<dbReference type="Gene3D" id="2.40.100.20">
    <property type="match status" value="1"/>
</dbReference>
<evidence type="ECO:0000313" key="7">
    <source>
        <dbReference type="Proteomes" id="UP000220639"/>
    </source>
</evidence>
<accession>A0A285B433</accession>
<evidence type="ECO:0000313" key="10">
    <source>
        <dbReference type="Proteomes" id="UP001458070"/>
    </source>
</evidence>
<dbReference type="EMBL" id="JBCGEM010000008">
    <property type="protein sequence ID" value="MEM0624790.1"/>
    <property type="molecule type" value="Genomic_DNA"/>
</dbReference>
<dbReference type="EMBL" id="UGMX01000002">
    <property type="protein sequence ID" value="STW07016.1"/>
    <property type="molecule type" value="Genomic_DNA"/>
</dbReference>
<evidence type="ECO:0000313" key="4">
    <source>
        <dbReference type="EMBL" id="MEM0624790.1"/>
    </source>
</evidence>
<dbReference type="Proteomes" id="UP000254571">
    <property type="component" value="Unassembled WGS sequence"/>
</dbReference>
<evidence type="ECO:0000256" key="1">
    <source>
        <dbReference type="SAM" id="SignalP"/>
    </source>
</evidence>
<dbReference type="Pfam" id="PF18050">
    <property type="entry name" value="Cyclophil_like2"/>
    <property type="match status" value="1"/>
</dbReference>
<protein>
    <submittedName>
        <fullName evidence="3 4">Cyclophilin</fullName>
    </submittedName>
    <submittedName>
        <fullName evidence="6">Uncharacterized conserved protein</fullName>
    </submittedName>
</protein>
<keyword evidence="1" id="KW-0732">Signal</keyword>
<evidence type="ECO:0000313" key="8">
    <source>
        <dbReference type="Proteomes" id="UP000254571"/>
    </source>
</evidence>
<dbReference type="GeneID" id="97395323"/>
<sequence length="144" mass="15536">MFNSLSATLIIFMATTGAAFSAGQENGVKIQFAFNATTVVGLLDESAAANEFLAQLPMTVKLEDYGSTEKIAWLPAKLRQADPGASLTPRRGDIAYYAPWGNLAIFREDFRQSSGLIKLGRVVEGLKSLDQPGTATVTISRYVE</sequence>
<organism evidence="5 7">
    <name type="scientific">Klebsiella grimontii</name>
    <dbReference type="NCBI Taxonomy" id="2058152"/>
    <lineage>
        <taxon>Bacteria</taxon>
        <taxon>Pseudomonadati</taxon>
        <taxon>Pseudomonadota</taxon>
        <taxon>Gammaproteobacteria</taxon>
        <taxon>Enterobacterales</taxon>
        <taxon>Enterobacteriaceae</taxon>
        <taxon>Klebsiella/Raoultella group</taxon>
        <taxon>Klebsiella</taxon>
    </lineage>
</organism>
<dbReference type="InterPro" id="IPR029000">
    <property type="entry name" value="Cyclophilin-like_dom_sf"/>
</dbReference>